<dbReference type="AlphaFoldDB" id="A0AAV9FDM9"/>
<dbReference type="GO" id="GO:0016740">
    <property type="term" value="F:transferase activity"/>
    <property type="evidence" value="ECO:0007669"/>
    <property type="project" value="UniProtKB-KW"/>
</dbReference>
<dbReference type="PANTHER" id="PTHR31896:SF12">
    <property type="entry name" value="HXXXD-TYPE ACYL-TRANSFERASE FAMILY PROTEIN"/>
    <property type="match status" value="1"/>
</dbReference>
<reference evidence="2" key="1">
    <citation type="journal article" date="2023" name="Nat. Commun.">
        <title>Diploid and tetraploid genomes of Acorus and the evolution of monocots.</title>
        <authorList>
            <person name="Ma L."/>
            <person name="Liu K.W."/>
            <person name="Li Z."/>
            <person name="Hsiao Y.Y."/>
            <person name="Qi Y."/>
            <person name="Fu T."/>
            <person name="Tang G.D."/>
            <person name="Zhang D."/>
            <person name="Sun W.H."/>
            <person name="Liu D.K."/>
            <person name="Li Y."/>
            <person name="Chen G.Z."/>
            <person name="Liu X.D."/>
            <person name="Liao X.Y."/>
            <person name="Jiang Y.T."/>
            <person name="Yu X."/>
            <person name="Hao Y."/>
            <person name="Huang J."/>
            <person name="Zhao X.W."/>
            <person name="Ke S."/>
            <person name="Chen Y.Y."/>
            <person name="Wu W.L."/>
            <person name="Hsu J.L."/>
            <person name="Lin Y.F."/>
            <person name="Huang M.D."/>
            <person name="Li C.Y."/>
            <person name="Huang L."/>
            <person name="Wang Z.W."/>
            <person name="Zhao X."/>
            <person name="Zhong W.Y."/>
            <person name="Peng D.H."/>
            <person name="Ahmad S."/>
            <person name="Lan S."/>
            <person name="Zhang J.S."/>
            <person name="Tsai W.C."/>
            <person name="Van de Peer Y."/>
            <person name="Liu Z.J."/>
        </authorList>
    </citation>
    <scope>NUCLEOTIDE SEQUENCE</scope>
    <source>
        <strain evidence="2">CP</strain>
    </source>
</reference>
<proteinExistence type="predicted"/>
<dbReference type="PANTHER" id="PTHR31896">
    <property type="entry name" value="FAMILY REGULATORY PROTEIN, PUTATIVE (AFU_ORTHOLOGUE AFUA_3G14730)-RELATED"/>
    <property type="match status" value="1"/>
</dbReference>
<dbReference type="Gene3D" id="3.30.559.10">
    <property type="entry name" value="Chloramphenicol acetyltransferase-like domain"/>
    <property type="match status" value="1"/>
</dbReference>
<dbReference type="InterPro" id="IPR023213">
    <property type="entry name" value="CAT-like_dom_sf"/>
</dbReference>
<keyword evidence="1" id="KW-0808">Transferase</keyword>
<comment type="caution">
    <text evidence="2">The sequence shown here is derived from an EMBL/GenBank/DDBJ whole genome shotgun (WGS) entry which is preliminary data.</text>
</comment>
<protein>
    <submittedName>
        <fullName evidence="2">Acetyltransferase</fullName>
    </submittedName>
</protein>
<keyword evidence="3" id="KW-1185">Reference proteome</keyword>
<evidence type="ECO:0000313" key="2">
    <source>
        <dbReference type="EMBL" id="KAK1324163.1"/>
    </source>
</evidence>
<reference evidence="2" key="2">
    <citation type="submission" date="2023-06" db="EMBL/GenBank/DDBJ databases">
        <authorList>
            <person name="Ma L."/>
            <person name="Liu K.-W."/>
            <person name="Li Z."/>
            <person name="Hsiao Y.-Y."/>
            <person name="Qi Y."/>
            <person name="Fu T."/>
            <person name="Tang G."/>
            <person name="Zhang D."/>
            <person name="Sun W.-H."/>
            <person name="Liu D.-K."/>
            <person name="Li Y."/>
            <person name="Chen G.-Z."/>
            <person name="Liu X.-D."/>
            <person name="Liao X.-Y."/>
            <person name="Jiang Y.-T."/>
            <person name="Yu X."/>
            <person name="Hao Y."/>
            <person name="Huang J."/>
            <person name="Zhao X.-W."/>
            <person name="Ke S."/>
            <person name="Chen Y.-Y."/>
            <person name="Wu W.-L."/>
            <person name="Hsu J.-L."/>
            <person name="Lin Y.-F."/>
            <person name="Huang M.-D."/>
            <person name="Li C.-Y."/>
            <person name="Huang L."/>
            <person name="Wang Z.-W."/>
            <person name="Zhao X."/>
            <person name="Zhong W.-Y."/>
            <person name="Peng D.-H."/>
            <person name="Ahmad S."/>
            <person name="Lan S."/>
            <person name="Zhang J.-S."/>
            <person name="Tsai W.-C."/>
            <person name="Van De Peer Y."/>
            <person name="Liu Z.-J."/>
        </authorList>
    </citation>
    <scope>NUCLEOTIDE SEQUENCE</scope>
    <source>
        <strain evidence="2">CP</strain>
        <tissue evidence="2">Leaves</tissue>
    </source>
</reference>
<dbReference type="Pfam" id="PF02458">
    <property type="entry name" value="Transferase"/>
    <property type="match status" value="1"/>
</dbReference>
<evidence type="ECO:0000313" key="3">
    <source>
        <dbReference type="Proteomes" id="UP001180020"/>
    </source>
</evidence>
<dbReference type="InterPro" id="IPR051283">
    <property type="entry name" value="Sec_Metabolite_Acyltrans"/>
</dbReference>
<accession>A0AAV9FDM9</accession>
<dbReference type="Proteomes" id="UP001180020">
    <property type="component" value="Unassembled WGS sequence"/>
</dbReference>
<dbReference type="EMBL" id="JAUJYO010000002">
    <property type="protein sequence ID" value="KAK1324163.1"/>
    <property type="molecule type" value="Genomic_DNA"/>
</dbReference>
<evidence type="ECO:0000256" key="1">
    <source>
        <dbReference type="ARBA" id="ARBA00022679"/>
    </source>
</evidence>
<gene>
    <name evidence="2" type="ORF">QJS10_CPA02g00262</name>
</gene>
<organism evidence="2 3">
    <name type="scientific">Acorus calamus</name>
    <name type="common">Sweet flag</name>
    <dbReference type="NCBI Taxonomy" id="4465"/>
    <lineage>
        <taxon>Eukaryota</taxon>
        <taxon>Viridiplantae</taxon>
        <taxon>Streptophyta</taxon>
        <taxon>Embryophyta</taxon>
        <taxon>Tracheophyta</taxon>
        <taxon>Spermatophyta</taxon>
        <taxon>Magnoliopsida</taxon>
        <taxon>Liliopsida</taxon>
        <taxon>Acoraceae</taxon>
        <taxon>Acorus</taxon>
    </lineage>
</organism>
<sequence length="63" mass="6853">MYGNDFGWGRPVALRSGSSNKADGLVSVYEGGVDGSMDLEISLLHETMSVLMDDMEFTEAISY</sequence>
<name>A0AAV9FDM9_ACOCL</name>